<feature type="compositionally biased region" description="Gly residues" evidence="1">
    <location>
        <begin position="142"/>
        <end position="152"/>
    </location>
</feature>
<feature type="transmembrane region" description="Helical" evidence="2">
    <location>
        <begin position="282"/>
        <end position="302"/>
    </location>
</feature>
<feature type="region of interest" description="Disordered" evidence="1">
    <location>
        <begin position="141"/>
        <end position="165"/>
    </location>
</feature>
<dbReference type="PANTHER" id="PTHR23523:SF1">
    <property type="entry name" value="CYANATE TRANSPORT PROTEIN CYNX"/>
    <property type="match status" value="1"/>
</dbReference>
<evidence type="ECO:0000313" key="4">
    <source>
        <dbReference type="Proteomes" id="UP000307968"/>
    </source>
</evidence>
<keyword evidence="2" id="KW-1133">Transmembrane helix</keyword>
<feature type="transmembrane region" description="Helical" evidence="2">
    <location>
        <begin position="217"/>
        <end position="238"/>
    </location>
</feature>
<evidence type="ECO:0000313" key="3">
    <source>
        <dbReference type="EMBL" id="VTP59644.1"/>
    </source>
</evidence>
<feature type="transmembrane region" description="Helical" evidence="2">
    <location>
        <begin position="86"/>
        <end position="105"/>
    </location>
</feature>
<evidence type="ECO:0000256" key="1">
    <source>
        <dbReference type="SAM" id="MobiDB-lite"/>
    </source>
</evidence>
<organism evidence="3 4">
    <name type="scientific">Serratia rubidaea</name>
    <name type="common">Serratia marinorubra</name>
    <dbReference type="NCBI Taxonomy" id="61652"/>
    <lineage>
        <taxon>Bacteria</taxon>
        <taxon>Pseudomonadati</taxon>
        <taxon>Pseudomonadota</taxon>
        <taxon>Gammaproteobacteria</taxon>
        <taxon>Enterobacterales</taxon>
        <taxon>Yersiniaceae</taxon>
        <taxon>Serratia</taxon>
    </lineage>
</organism>
<dbReference type="AlphaFoldDB" id="A0A4U9H899"/>
<dbReference type="NCBIfam" id="NF007256">
    <property type="entry name" value="PRK09705.1"/>
    <property type="match status" value="1"/>
</dbReference>
<keyword evidence="2" id="KW-0472">Membrane</keyword>
<feature type="transmembrane region" description="Helical" evidence="2">
    <location>
        <begin position="21"/>
        <end position="40"/>
    </location>
</feature>
<dbReference type="InterPro" id="IPR052524">
    <property type="entry name" value="MFS_Cyanate_Porter"/>
</dbReference>
<feature type="compositionally biased region" description="Basic and acidic residues" evidence="1">
    <location>
        <begin position="153"/>
        <end position="165"/>
    </location>
</feature>
<proteinExistence type="predicted"/>
<feature type="transmembrane region" description="Helical" evidence="2">
    <location>
        <begin position="250"/>
        <end position="270"/>
    </location>
</feature>
<dbReference type="Gene3D" id="1.20.1250.20">
    <property type="entry name" value="MFS general substrate transporter like domains"/>
    <property type="match status" value="2"/>
</dbReference>
<protein>
    <submittedName>
        <fullName evidence="3">Putative cyanate transporter</fullName>
    </submittedName>
</protein>
<dbReference type="PANTHER" id="PTHR23523">
    <property type="match status" value="1"/>
</dbReference>
<sequence length="425" mass="43166">MVVNHSQPAAASGTRRWFHPLLWALVLIGLNMRPLLTSVGPLLPTLRQATGLSFGGAALLTALPVLMMGLMALAGGAINRLLSERASVLLSLLAIALGALWRELAPDSTQLLLSAVLGGLGIGVIQAVMPGIIKHHFSQAHGAGGRPVVGGADGRRRAGGGDHPVAEQRSRLAQRAGLVGAAGAGSVGGLAVGEPRAGAAGTGGRRTGGSPLRSPRAWLLGIYFGLINGGYASLIAWLPPYYMQLGWQPQASGALLALMTLGQVLGALALPALARGHDRRQLLWVALTLQLVGFIGLIGWPLQTPWLWGAAGRLRPRRGVSAVPGAGAGSPAAAGGGRAAGGLYAGHRLFTGGAPRRMSPACCVTTAAASCSTGSCIRCGAAADGADGALSSAQLPAGRRVIFLSLRLPIVTVLLPLGRTPHQDA</sequence>
<dbReference type="InterPro" id="IPR036259">
    <property type="entry name" value="MFS_trans_sf"/>
</dbReference>
<evidence type="ECO:0000256" key="2">
    <source>
        <dbReference type="SAM" id="Phobius"/>
    </source>
</evidence>
<feature type="transmembrane region" description="Helical" evidence="2">
    <location>
        <begin position="52"/>
        <end position="74"/>
    </location>
</feature>
<feature type="transmembrane region" description="Helical" evidence="2">
    <location>
        <begin position="111"/>
        <end position="133"/>
    </location>
</feature>
<dbReference type="EMBL" id="LR590463">
    <property type="protein sequence ID" value="VTP59644.1"/>
    <property type="molecule type" value="Genomic_DNA"/>
</dbReference>
<reference evidence="3 4" key="1">
    <citation type="submission" date="2019-05" db="EMBL/GenBank/DDBJ databases">
        <authorList>
            <consortium name="Pathogen Informatics"/>
        </authorList>
    </citation>
    <scope>NUCLEOTIDE SEQUENCE [LARGE SCALE GENOMIC DNA]</scope>
    <source>
        <strain evidence="3 4">NCTC12971</strain>
    </source>
</reference>
<dbReference type="Proteomes" id="UP000307968">
    <property type="component" value="Chromosome"/>
</dbReference>
<gene>
    <name evidence="3" type="ORF">NCTC12971_00068</name>
</gene>
<name>A0A4U9H899_SERRU</name>
<dbReference type="SUPFAM" id="SSF103473">
    <property type="entry name" value="MFS general substrate transporter"/>
    <property type="match status" value="1"/>
</dbReference>
<accession>A0A4U9H899</accession>
<keyword evidence="2" id="KW-0812">Transmembrane</keyword>